<feature type="compositionally biased region" description="Polar residues" evidence="1">
    <location>
        <begin position="78"/>
        <end position="115"/>
    </location>
</feature>
<keyword evidence="4" id="KW-1185">Reference proteome</keyword>
<keyword evidence="2" id="KW-0732">Signal</keyword>
<feature type="region of interest" description="Disordered" evidence="1">
    <location>
        <begin position="25"/>
        <end position="125"/>
    </location>
</feature>
<dbReference type="EMBL" id="JAALHA020000016">
    <property type="protein sequence ID" value="MDR9898220.1"/>
    <property type="molecule type" value="Genomic_DNA"/>
</dbReference>
<feature type="signal peptide" evidence="2">
    <location>
        <begin position="1"/>
        <end position="24"/>
    </location>
</feature>
<evidence type="ECO:0000313" key="4">
    <source>
        <dbReference type="Proteomes" id="UP000667802"/>
    </source>
</evidence>
<evidence type="ECO:0000313" key="3">
    <source>
        <dbReference type="EMBL" id="MDR9898220.1"/>
    </source>
</evidence>
<dbReference type="Proteomes" id="UP000667802">
    <property type="component" value="Unassembled WGS sequence"/>
</dbReference>
<dbReference type="AlphaFoldDB" id="A0AAP5MAK6"/>
<reference evidence="4" key="1">
    <citation type="journal article" date="2021" name="Science">
        <title>Hunting the eagle killer: A cyanobacterial neurotoxin causes vacuolar myelinopathy.</title>
        <authorList>
            <person name="Breinlinger S."/>
            <person name="Phillips T.J."/>
            <person name="Haram B.N."/>
            <person name="Mares J."/>
            <person name="Martinez Yerena J.A."/>
            <person name="Hrouzek P."/>
            <person name="Sobotka R."/>
            <person name="Henderson W.M."/>
            <person name="Schmieder P."/>
            <person name="Williams S.M."/>
            <person name="Lauderdale J.D."/>
            <person name="Wilde H.D."/>
            <person name="Gerrin W."/>
            <person name="Kust A."/>
            <person name="Washington J.W."/>
            <person name="Wagner C."/>
            <person name="Geier B."/>
            <person name="Liebeke M."/>
            <person name="Enke H."/>
            <person name="Niedermeyer T.H.J."/>
            <person name="Wilde S.B."/>
        </authorList>
    </citation>
    <scope>NUCLEOTIDE SEQUENCE [LARGE SCALE GENOMIC DNA]</scope>
    <source>
        <strain evidence="4">Thurmond2011</strain>
    </source>
</reference>
<organism evidence="3 4">
    <name type="scientific">Aetokthonos hydrillicola Thurmond2011</name>
    <dbReference type="NCBI Taxonomy" id="2712845"/>
    <lineage>
        <taxon>Bacteria</taxon>
        <taxon>Bacillati</taxon>
        <taxon>Cyanobacteriota</taxon>
        <taxon>Cyanophyceae</taxon>
        <taxon>Nostocales</taxon>
        <taxon>Hapalosiphonaceae</taxon>
        <taxon>Aetokthonos</taxon>
    </lineage>
</organism>
<evidence type="ECO:0000256" key="1">
    <source>
        <dbReference type="SAM" id="MobiDB-lite"/>
    </source>
</evidence>
<protein>
    <submittedName>
        <fullName evidence="3">Uncharacterized protein</fullName>
    </submittedName>
</protein>
<feature type="chain" id="PRO_5042827523" evidence="2">
    <location>
        <begin position="25"/>
        <end position="125"/>
    </location>
</feature>
<proteinExistence type="predicted"/>
<accession>A0AAP5MAK6</accession>
<evidence type="ECO:0000256" key="2">
    <source>
        <dbReference type="SAM" id="SignalP"/>
    </source>
</evidence>
<name>A0AAP5MAK6_9CYAN</name>
<feature type="compositionally biased region" description="Polar residues" evidence="1">
    <location>
        <begin position="26"/>
        <end position="65"/>
    </location>
</feature>
<dbReference type="RefSeq" id="WP_310834168.1">
    <property type="nucleotide sequence ID" value="NZ_JAALHA020000016.1"/>
</dbReference>
<sequence>MLNKTVVFGLIAAGLMIAPTAAFAGSDQSQTNVQTTEQNGAATNGSTNAQSSNSVNVQKQITNIRSRSHGFGGVGTPGASQSQSSDQATGQNGAADNGSVNAQTSNSVNHQVQNSDIRKNRLHRY</sequence>
<comment type="caution">
    <text evidence="3">The sequence shown here is derived from an EMBL/GenBank/DDBJ whole genome shotgun (WGS) entry which is preliminary data.</text>
</comment>
<gene>
    <name evidence="3" type="ORF">G7B40_027205</name>
</gene>